<dbReference type="Gene3D" id="3.40.190.10">
    <property type="entry name" value="Periplasmic binding protein-like II"/>
    <property type="match status" value="2"/>
</dbReference>
<dbReference type="PANTHER" id="PTHR30024:SF47">
    <property type="entry name" value="TAURINE-BINDING PERIPLASMIC PROTEIN"/>
    <property type="match status" value="1"/>
</dbReference>
<evidence type="ECO:0000256" key="1">
    <source>
        <dbReference type="ARBA" id="ARBA00004418"/>
    </source>
</evidence>
<dbReference type="Proteomes" id="UP000283709">
    <property type="component" value="Unassembled WGS sequence"/>
</dbReference>
<proteinExistence type="inferred from homology"/>
<protein>
    <recommendedName>
        <fullName evidence="4">SsuA/THI5-like domain-containing protein</fullName>
    </recommendedName>
</protein>
<dbReference type="Pfam" id="PF09084">
    <property type="entry name" value="NMT1"/>
    <property type="match status" value="1"/>
</dbReference>
<dbReference type="AlphaFoldDB" id="A0A3R7LCT2"/>
<keyword evidence="3" id="KW-0732">Signal</keyword>
<evidence type="ECO:0000313" key="6">
    <source>
        <dbReference type="Proteomes" id="UP000283709"/>
    </source>
</evidence>
<evidence type="ECO:0000313" key="5">
    <source>
        <dbReference type="EMBL" id="RKF49903.1"/>
    </source>
</evidence>
<organism evidence="5 6">
    <name type="scientific">Paraburkholderia fungorum</name>
    <dbReference type="NCBI Taxonomy" id="134537"/>
    <lineage>
        <taxon>Bacteria</taxon>
        <taxon>Pseudomonadati</taxon>
        <taxon>Pseudomonadota</taxon>
        <taxon>Betaproteobacteria</taxon>
        <taxon>Burkholderiales</taxon>
        <taxon>Burkholderiaceae</taxon>
        <taxon>Paraburkholderia</taxon>
    </lineage>
</organism>
<dbReference type="GO" id="GO:0042597">
    <property type="term" value="C:periplasmic space"/>
    <property type="evidence" value="ECO:0007669"/>
    <property type="project" value="UniProtKB-SubCell"/>
</dbReference>
<reference evidence="5 6" key="1">
    <citation type="submission" date="2016-07" db="EMBL/GenBank/DDBJ databases">
        <title>Genome analysis of Burkholderia fungorum ES3-20.</title>
        <authorList>
            <person name="Xu D."/>
            <person name="Yao R."/>
            <person name="Zheng S."/>
        </authorList>
    </citation>
    <scope>NUCLEOTIDE SEQUENCE [LARGE SCALE GENOMIC DNA]</scope>
    <source>
        <strain evidence="5 6">ES3-20</strain>
    </source>
</reference>
<dbReference type="InterPro" id="IPR015168">
    <property type="entry name" value="SsuA/THI5"/>
</dbReference>
<name>A0A3R7LCT2_9BURK</name>
<dbReference type="GO" id="GO:0042918">
    <property type="term" value="P:alkanesulfonate transmembrane transport"/>
    <property type="evidence" value="ECO:0007669"/>
    <property type="project" value="TreeGrafter"/>
</dbReference>
<gene>
    <name evidence="5" type="ORF">BCY88_17180</name>
</gene>
<dbReference type="PANTHER" id="PTHR30024">
    <property type="entry name" value="ALIPHATIC SULFONATES-BINDING PROTEIN-RELATED"/>
    <property type="match status" value="1"/>
</dbReference>
<comment type="subcellular location">
    <subcellularLocation>
        <location evidence="1">Periplasm</location>
    </subcellularLocation>
</comment>
<sequence length="336" mass="37022">MQVGQYYAIDCTIETRWHVEQNEQNLNALTVLGFEGAFNLPIWVGQQQRYFEKYGLEVVFEYVKGSVDMINRMTSGAAQVALTSVDNVLAYRGGQGETANGSAPDLVAFMGGDHGFLSLMARPAITSVPQLRSKTLSVDALTTGFAFVLREVLRANQIAATDVTFEAAGGTGNRYRELVAGKHDATLVRTPFERLAQRQGFNVLARGKSLFADYLGTVGAVTQSWASHNQDELVRFILAYREALSWIFDANNQDALVDILRAEFVELTDDDARAVLEDLVDPVFGLISDMSISDAGLEQVSHIRGTHAPATATLSCHECVDRQYLRMAQNSARWAR</sequence>
<evidence type="ECO:0000256" key="3">
    <source>
        <dbReference type="ARBA" id="ARBA00022729"/>
    </source>
</evidence>
<evidence type="ECO:0000259" key="4">
    <source>
        <dbReference type="Pfam" id="PF09084"/>
    </source>
</evidence>
<comment type="caution">
    <text evidence="5">The sequence shown here is derived from an EMBL/GenBank/DDBJ whole genome shotgun (WGS) entry which is preliminary data.</text>
</comment>
<accession>A0A3R7LCT2</accession>
<evidence type="ECO:0000256" key="2">
    <source>
        <dbReference type="ARBA" id="ARBA00010742"/>
    </source>
</evidence>
<comment type="similarity">
    <text evidence="2">Belongs to the bacterial solute-binding protein SsuA/TauA family.</text>
</comment>
<dbReference type="SUPFAM" id="SSF53850">
    <property type="entry name" value="Periplasmic binding protein-like II"/>
    <property type="match status" value="1"/>
</dbReference>
<feature type="domain" description="SsuA/THI5-like" evidence="4">
    <location>
        <begin position="41"/>
        <end position="249"/>
    </location>
</feature>
<dbReference type="EMBL" id="MCAS01000003">
    <property type="protein sequence ID" value="RKF49903.1"/>
    <property type="molecule type" value="Genomic_DNA"/>
</dbReference>